<name>A0A1F7FG03_UNCRA</name>
<dbReference type="InterPro" id="IPR024935">
    <property type="entry name" value="Rubredoxin_dom"/>
</dbReference>
<evidence type="ECO:0000313" key="9">
    <source>
        <dbReference type="EMBL" id="OGK05521.1"/>
    </source>
</evidence>
<proteinExistence type="inferred from homology"/>
<dbReference type="GO" id="GO:0005506">
    <property type="term" value="F:iron ion binding"/>
    <property type="evidence" value="ECO:0007669"/>
    <property type="project" value="InterPro"/>
</dbReference>
<comment type="caution">
    <text evidence="9">The sequence shown here is derived from an EMBL/GenBank/DDBJ whole genome shotgun (WGS) entry which is preliminary data.</text>
</comment>
<dbReference type="Gene3D" id="2.20.28.10">
    <property type="match status" value="1"/>
</dbReference>
<dbReference type="Pfam" id="PF00301">
    <property type="entry name" value="Rubredoxin"/>
    <property type="match status" value="1"/>
</dbReference>
<keyword evidence="3 6" id="KW-0479">Metal-binding</keyword>
<dbReference type="PANTHER" id="PTHR47627">
    <property type="entry name" value="RUBREDOXIN"/>
    <property type="match status" value="1"/>
</dbReference>
<evidence type="ECO:0000256" key="1">
    <source>
        <dbReference type="ARBA" id="ARBA00005337"/>
    </source>
</evidence>
<dbReference type="PANTHER" id="PTHR47627:SF1">
    <property type="entry name" value="RUBREDOXIN-1-RELATED"/>
    <property type="match status" value="1"/>
</dbReference>
<keyword evidence="2 6" id="KW-0813">Transport</keyword>
<dbReference type="SUPFAM" id="SSF57802">
    <property type="entry name" value="Rubredoxin-like"/>
    <property type="match status" value="1"/>
</dbReference>
<evidence type="ECO:0000256" key="6">
    <source>
        <dbReference type="PIRNR" id="PIRNR000071"/>
    </source>
</evidence>
<organism evidence="9 10">
    <name type="scientific">Candidatus Raymondbacteria bacterium RIFOXYD12_FULL_49_13</name>
    <dbReference type="NCBI Taxonomy" id="1817890"/>
    <lineage>
        <taxon>Bacteria</taxon>
        <taxon>Raymondiibacteriota</taxon>
    </lineage>
</organism>
<evidence type="ECO:0000256" key="5">
    <source>
        <dbReference type="ARBA" id="ARBA00023004"/>
    </source>
</evidence>
<keyword evidence="4 6" id="KW-0249">Electron transport</keyword>
<dbReference type="InterPro" id="IPR024934">
    <property type="entry name" value="Rubredoxin-like_dom"/>
</dbReference>
<dbReference type="FunFam" id="2.20.28.10:FF:000001">
    <property type="entry name" value="Rubredoxin"/>
    <property type="match status" value="1"/>
</dbReference>
<evidence type="ECO:0000256" key="7">
    <source>
        <dbReference type="PIRSR" id="PIRSR000071-1"/>
    </source>
</evidence>
<dbReference type="GO" id="GO:0009055">
    <property type="term" value="F:electron transfer activity"/>
    <property type="evidence" value="ECO:0007669"/>
    <property type="project" value="InterPro"/>
</dbReference>
<sequence>MEKWICTNCGWIYDPEKGDPNGGISPGTPFEKVPEDWVCPVCYMPKDKFDLL</sequence>
<dbReference type="GO" id="GO:0043448">
    <property type="term" value="P:alkane catabolic process"/>
    <property type="evidence" value="ECO:0007669"/>
    <property type="project" value="TreeGrafter"/>
</dbReference>
<dbReference type="NCBIfam" id="NF045768">
    <property type="entry name" value="RubredRD"/>
    <property type="match status" value="1"/>
</dbReference>
<evidence type="ECO:0000313" key="10">
    <source>
        <dbReference type="Proteomes" id="UP000179243"/>
    </source>
</evidence>
<keyword evidence="5 6" id="KW-0408">Iron</keyword>
<dbReference type="InterPro" id="IPR050526">
    <property type="entry name" value="Rubredoxin_ET"/>
</dbReference>
<dbReference type="EMBL" id="MFYX01000055">
    <property type="protein sequence ID" value="OGK05521.1"/>
    <property type="molecule type" value="Genomic_DNA"/>
</dbReference>
<evidence type="ECO:0000256" key="2">
    <source>
        <dbReference type="ARBA" id="ARBA00022448"/>
    </source>
</evidence>
<feature type="binding site" evidence="7">
    <location>
        <position position="39"/>
    </location>
    <ligand>
        <name>Fe cation</name>
        <dbReference type="ChEBI" id="CHEBI:24875"/>
    </ligand>
</feature>
<dbReference type="PRINTS" id="PR00163">
    <property type="entry name" value="RUBREDOXIN"/>
</dbReference>
<feature type="binding site" evidence="7">
    <location>
        <position position="42"/>
    </location>
    <ligand>
        <name>Fe cation</name>
        <dbReference type="ChEBI" id="CHEBI:24875"/>
    </ligand>
</feature>
<dbReference type="PROSITE" id="PS50903">
    <property type="entry name" value="RUBREDOXIN_LIKE"/>
    <property type="match status" value="1"/>
</dbReference>
<gene>
    <name evidence="9" type="ORF">A2519_05380</name>
</gene>
<feature type="binding site" evidence="7">
    <location>
        <position position="9"/>
    </location>
    <ligand>
        <name>Fe cation</name>
        <dbReference type="ChEBI" id="CHEBI:24875"/>
    </ligand>
</feature>
<accession>A0A1F7FG03</accession>
<evidence type="ECO:0000256" key="4">
    <source>
        <dbReference type="ARBA" id="ARBA00022982"/>
    </source>
</evidence>
<dbReference type="CDD" id="cd00730">
    <property type="entry name" value="rubredoxin"/>
    <property type="match status" value="1"/>
</dbReference>
<dbReference type="AlphaFoldDB" id="A0A1F7FG03"/>
<evidence type="ECO:0000259" key="8">
    <source>
        <dbReference type="PROSITE" id="PS50903"/>
    </source>
</evidence>
<protein>
    <recommendedName>
        <fullName evidence="6">Rubredoxin</fullName>
    </recommendedName>
</protein>
<feature type="domain" description="Rubredoxin-like" evidence="8">
    <location>
        <begin position="1"/>
        <end position="52"/>
    </location>
</feature>
<comment type="cofactor">
    <cofactor evidence="6 7">
        <name>Fe(3+)</name>
        <dbReference type="ChEBI" id="CHEBI:29034"/>
    </cofactor>
    <text evidence="6 7">Binds 1 Fe(3+) ion per subunit.</text>
</comment>
<feature type="binding site" evidence="7">
    <location>
        <position position="6"/>
    </location>
    <ligand>
        <name>Fe cation</name>
        <dbReference type="ChEBI" id="CHEBI:24875"/>
    </ligand>
</feature>
<reference evidence="9 10" key="1">
    <citation type="journal article" date="2016" name="Nat. Commun.">
        <title>Thousands of microbial genomes shed light on interconnected biogeochemical processes in an aquifer system.</title>
        <authorList>
            <person name="Anantharaman K."/>
            <person name="Brown C.T."/>
            <person name="Hug L.A."/>
            <person name="Sharon I."/>
            <person name="Castelle C.J."/>
            <person name="Probst A.J."/>
            <person name="Thomas B.C."/>
            <person name="Singh A."/>
            <person name="Wilkins M.J."/>
            <person name="Karaoz U."/>
            <person name="Brodie E.L."/>
            <person name="Williams K.H."/>
            <person name="Hubbard S.S."/>
            <person name="Banfield J.F."/>
        </authorList>
    </citation>
    <scope>NUCLEOTIDE SEQUENCE [LARGE SCALE GENOMIC DNA]</scope>
</reference>
<dbReference type="Proteomes" id="UP000179243">
    <property type="component" value="Unassembled WGS sequence"/>
</dbReference>
<evidence type="ECO:0000256" key="3">
    <source>
        <dbReference type="ARBA" id="ARBA00022723"/>
    </source>
</evidence>
<dbReference type="PIRSF" id="PIRSF000071">
    <property type="entry name" value="Rubredoxin"/>
    <property type="match status" value="1"/>
</dbReference>
<comment type="similarity">
    <text evidence="1 6">Belongs to the rubredoxin family.</text>
</comment>
<dbReference type="InterPro" id="IPR024922">
    <property type="entry name" value="Rubredoxin"/>
</dbReference>